<organism evidence="1 2">
    <name type="scientific">Chlorogloeopsis fritschii PCC 6912</name>
    <dbReference type="NCBI Taxonomy" id="211165"/>
    <lineage>
        <taxon>Bacteria</taxon>
        <taxon>Bacillati</taxon>
        <taxon>Cyanobacteriota</taxon>
        <taxon>Cyanophyceae</taxon>
        <taxon>Nostocales</taxon>
        <taxon>Chlorogloeopsidaceae</taxon>
        <taxon>Chlorogloeopsis</taxon>
    </lineage>
</organism>
<dbReference type="STRING" id="211165.GCA_000317285_02505"/>
<dbReference type="AlphaFoldDB" id="A0A3S1FLC9"/>
<accession>A0A3S1FLC9</accession>
<sequence length="98" mass="12078">MRWNTEPIEYEFNLSRNNDEITLEVVRFPDSRKIQSQGEVVFRINDSYKLIVLPFWRALRQMEFCDNFEEQWGRTWPKREMTLLNKLIERFKRCSNEA</sequence>
<dbReference type="EMBL" id="RSCJ01000010">
    <property type="protein sequence ID" value="RUR80919.1"/>
    <property type="molecule type" value="Genomic_DNA"/>
</dbReference>
<evidence type="ECO:0000313" key="1">
    <source>
        <dbReference type="EMBL" id="RUR80919.1"/>
    </source>
</evidence>
<evidence type="ECO:0000313" key="2">
    <source>
        <dbReference type="Proteomes" id="UP000268857"/>
    </source>
</evidence>
<dbReference type="OrthoDB" id="488984at2"/>
<proteinExistence type="predicted"/>
<gene>
    <name evidence="1" type="ORF">PCC6912_29410</name>
</gene>
<comment type="caution">
    <text evidence="1">The sequence shown here is derived from an EMBL/GenBank/DDBJ whole genome shotgun (WGS) entry which is preliminary data.</text>
</comment>
<keyword evidence="2" id="KW-1185">Reference proteome</keyword>
<reference evidence="1 2" key="1">
    <citation type="journal article" date="2019" name="Genome Biol. Evol.">
        <title>Day and night: Metabolic profiles and evolutionary relationships of six axenic non-marine cyanobacteria.</title>
        <authorList>
            <person name="Will S.E."/>
            <person name="Henke P."/>
            <person name="Boedeker C."/>
            <person name="Huang S."/>
            <person name="Brinkmann H."/>
            <person name="Rohde M."/>
            <person name="Jarek M."/>
            <person name="Friedl T."/>
            <person name="Seufert S."/>
            <person name="Schumacher M."/>
            <person name="Overmann J."/>
            <person name="Neumann-Schaal M."/>
            <person name="Petersen J."/>
        </authorList>
    </citation>
    <scope>NUCLEOTIDE SEQUENCE [LARGE SCALE GENOMIC DNA]</scope>
    <source>
        <strain evidence="1 2">PCC 6912</strain>
    </source>
</reference>
<dbReference type="RefSeq" id="WP_016876240.1">
    <property type="nucleotide sequence ID" value="NZ_AJLN01000069.1"/>
</dbReference>
<dbReference type="Proteomes" id="UP000268857">
    <property type="component" value="Unassembled WGS sequence"/>
</dbReference>
<protein>
    <submittedName>
        <fullName evidence="1">Uncharacterized protein</fullName>
    </submittedName>
</protein>
<name>A0A3S1FLC9_CHLFR</name>